<dbReference type="PANTHER" id="PTHR10126">
    <property type="entry name" value="TATA-BOX BINDING PROTEIN"/>
    <property type="match status" value="1"/>
</dbReference>
<comment type="caution">
    <text evidence="4">The sequence shown here is derived from an EMBL/GenBank/DDBJ whole genome shotgun (WGS) entry which is preliminary data.</text>
</comment>
<proteinExistence type="inferred from homology"/>
<dbReference type="InterPro" id="IPR000814">
    <property type="entry name" value="TBP"/>
</dbReference>
<dbReference type="Pfam" id="PF00352">
    <property type="entry name" value="TBP"/>
    <property type="match status" value="2"/>
</dbReference>
<gene>
    <name evidence="4" type="ORF">ENV82_00170</name>
</gene>
<dbReference type="EMBL" id="DTHV01000008">
    <property type="protein sequence ID" value="HGW59849.1"/>
    <property type="molecule type" value="Genomic_DNA"/>
</dbReference>
<comment type="similarity">
    <text evidence="1">Belongs to the TBP family.</text>
</comment>
<keyword evidence="3" id="KW-0804">Transcription</keyword>
<dbReference type="SUPFAM" id="SSF55945">
    <property type="entry name" value="TATA-box binding protein-like"/>
    <property type="match status" value="2"/>
</dbReference>
<reference evidence="4" key="1">
    <citation type="journal article" date="2020" name="mSystems">
        <title>Genome- and Community-Level Interaction Insights into Carbon Utilization and Element Cycling Functions of Hydrothermarchaeota in Hydrothermal Sediment.</title>
        <authorList>
            <person name="Zhou Z."/>
            <person name="Liu Y."/>
            <person name="Xu W."/>
            <person name="Pan J."/>
            <person name="Luo Z.H."/>
            <person name="Li M."/>
        </authorList>
    </citation>
    <scope>NUCLEOTIDE SEQUENCE [LARGE SCALE GENOMIC DNA]</scope>
    <source>
        <strain evidence="4">SpSt-794</strain>
    </source>
</reference>
<evidence type="ECO:0000313" key="4">
    <source>
        <dbReference type="EMBL" id="HGW59849.1"/>
    </source>
</evidence>
<keyword evidence="2" id="KW-0238">DNA-binding</keyword>
<evidence type="ECO:0000256" key="1">
    <source>
        <dbReference type="ARBA" id="ARBA00005560"/>
    </source>
</evidence>
<organism evidence="4">
    <name type="scientific">Caldisericum exile</name>
    <dbReference type="NCBI Taxonomy" id="693075"/>
    <lineage>
        <taxon>Bacteria</taxon>
        <taxon>Pseudomonadati</taxon>
        <taxon>Caldisericota/Cryosericota group</taxon>
        <taxon>Caldisericota</taxon>
        <taxon>Caldisericia</taxon>
        <taxon>Caldisericales</taxon>
        <taxon>Caldisericaceae</taxon>
        <taxon>Caldisericum</taxon>
    </lineage>
</organism>
<protein>
    <submittedName>
        <fullName evidence="4">TATA box-binding protein</fullName>
    </submittedName>
</protein>
<name>A0A7C4TZV2_9BACT</name>
<dbReference type="GO" id="GO:0003677">
    <property type="term" value="F:DNA binding"/>
    <property type="evidence" value="ECO:0007669"/>
    <property type="project" value="UniProtKB-KW"/>
</dbReference>
<dbReference type="PRINTS" id="PR00686">
    <property type="entry name" value="TIFACTORIID"/>
</dbReference>
<dbReference type="GO" id="GO:0006352">
    <property type="term" value="P:DNA-templated transcription initiation"/>
    <property type="evidence" value="ECO:0007669"/>
    <property type="project" value="InterPro"/>
</dbReference>
<evidence type="ECO:0000256" key="3">
    <source>
        <dbReference type="ARBA" id="ARBA00023163"/>
    </source>
</evidence>
<dbReference type="InterPro" id="IPR012295">
    <property type="entry name" value="TBP_dom_sf"/>
</dbReference>
<sequence>MVKAAIVNVVATATLNQELDLSELGKFKEVLYNPDIYNGRVAYFKSGNMKGKVSIFVSGKMISTGTTSEEEARRELGYAKEFLVKRGFVKSAALQCEIQNIVVAADFERSLDLEILVKKHKMVYEPEQFPGAIIKIREFGTVTALIFTSGKAVITGLKSFGHIMPVIQKLKNIIKTS</sequence>
<dbReference type="Gene3D" id="3.30.310.10">
    <property type="entry name" value="TATA-Binding Protein"/>
    <property type="match status" value="2"/>
</dbReference>
<dbReference type="AlphaFoldDB" id="A0A7C4TZV2"/>
<accession>A0A7C4TZV2</accession>
<evidence type="ECO:0000256" key="2">
    <source>
        <dbReference type="ARBA" id="ARBA00023125"/>
    </source>
</evidence>